<dbReference type="InterPro" id="IPR001478">
    <property type="entry name" value="PDZ"/>
</dbReference>
<evidence type="ECO:0000256" key="4">
    <source>
        <dbReference type="ARBA" id="ARBA00022475"/>
    </source>
</evidence>
<dbReference type="GeneTree" id="ENSGT00940000155136"/>
<organism evidence="12 13">
    <name type="scientific">Aquila chrysaetos chrysaetos</name>
    <dbReference type="NCBI Taxonomy" id="223781"/>
    <lineage>
        <taxon>Eukaryota</taxon>
        <taxon>Metazoa</taxon>
        <taxon>Chordata</taxon>
        <taxon>Craniata</taxon>
        <taxon>Vertebrata</taxon>
        <taxon>Euteleostomi</taxon>
        <taxon>Archelosauria</taxon>
        <taxon>Archosauria</taxon>
        <taxon>Dinosauria</taxon>
        <taxon>Saurischia</taxon>
        <taxon>Theropoda</taxon>
        <taxon>Coelurosauria</taxon>
        <taxon>Aves</taxon>
        <taxon>Neognathae</taxon>
        <taxon>Neoaves</taxon>
        <taxon>Telluraves</taxon>
        <taxon>Accipitrimorphae</taxon>
        <taxon>Accipitriformes</taxon>
        <taxon>Accipitridae</taxon>
        <taxon>Accipitrinae</taxon>
        <taxon>Aquila</taxon>
    </lineage>
</organism>
<evidence type="ECO:0000256" key="1">
    <source>
        <dbReference type="ARBA" id="ARBA00004221"/>
    </source>
</evidence>
<dbReference type="CDD" id="cd06675">
    <property type="entry name" value="PDZ12_MUPP1-like"/>
    <property type="match status" value="1"/>
</dbReference>
<dbReference type="SUPFAM" id="SSF50156">
    <property type="entry name" value="PDZ domain-like"/>
    <property type="match status" value="10"/>
</dbReference>
<dbReference type="InterPro" id="IPR036892">
    <property type="entry name" value="L27_dom_sf"/>
</dbReference>
<dbReference type="CDD" id="cd06671">
    <property type="entry name" value="PDZ7_MUPP1-PD6_PATJ-like"/>
    <property type="match status" value="1"/>
</dbReference>
<dbReference type="Gene3D" id="1.20.1440.360">
    <property type="match status" value="1"/>
</dbReference>
<dbReference type="CDD" id="cd06791">
    <property type="entry name" value="PDZ3_MUPP1-like"/>
    <property type="match status" value="1"/>
</dbReference>
<protein>
    <submittedName>
        <fullName evidence="12">PATJ crumbs cell polarity complex component</fullName>
    </submittedName>
</protein>
<feature type="domain" description="PDZ" evidence="10">
    <location>
        <begin position="133"/>
        <end position="220"/>
    </location>
</feature>
<keyword evidence="4" id="KW-1003">Cell membrane</keyword>
<keyword evidence="8" id="KW-0472">Membrane</keyword>
<dbReference type="Ensembl" id="ENSACCT00020026012.1">
    <property type="protein sequence ID" value="ENSACCP00020024888.1"/>
    <property type="gene ID" value="ENSACCG00020017030.1"/>
</dbReference>
<dbReference type="GO" id="GO:0120192">
    <property type="term" value="P:tight junction assembly"/>
    <property type="evidence" value="ECO:0007669"/>
    <property type="project" value="TreeGrafter"/>
</dbReference>
<dbReference type="Gene3D" id="2.30.42.10">
    <property type="match status" value="10"/>
</dbReference>
<comment type="subcellular location">
    <subcellularLocation>
        <location evidence="1">Apical cell membrane</location>
    </subcellularLocation>
    <subcellularLocation>
        <location evidence="2">Cell junction</location>
        <location evidence="2">Tight junction</location>
    </subcellularLocation>
</comment>
<dbReference type="SMART" id="SM00569">
    <property type="entry name" value="L27"/>
    <property type="match status" value="1"/>
</dbReference>
<dbReference type="CDD" id="cd06667">
    <property type="entry name" value="PDZ2_MUPP1-like"/>
    <property type="match status" value="1"/>
</dbReference>
<feature type="domain" description="PDZ" evidence="10">
    <location>
        <begin position="1103"/>
        <end position="1186"/>
    </location>
</feature>
<reference evidence="12" key="2">
    <citation type="submission" date="2025-09" db="UniProtKB">
        <authorList>
            <consortium name="Ensembl"/>
        </authorList>
    </citation>
    <scope>IDENTIFICATION</scope>
</reference>
<dbReference type="CDD" id="cd06669">
    <property type="entry name" value="PDZ5_MUPP1-like"/>
    <property type="match status" value="1"/>
</dbReference>
<dbReference type="Proteomes" id="UP000472275">
    <property type="component" value="Chromosome 12"/>
</dbReference>
<feature type="domain" description="PDZ" evidence="10">
    <location>
        <begin position="939"/>
        <end position="1031"/>
    </location>
</feature>
<proteinExistence type="predicted"/>
<keyword evidence="7" id="KW-0965">Cell junction</keyword>
<feature type="compositionally biased region" description="Basic and acidic residues" evidence="9">
    <location>
        <begin position="472"/>
        <end position="492"/>
    </location>
</feature>
<dbReference type="FunFam" id="2.30.42.10:FF:000058">
    <property type="entry name" value="multiple PDZ domain protein isoform X1"/>
    <property type="match status" value="1"/>
</dbReference>
<evidence type="ECO:0000313" key="12">
    <source>
        <dbReference type="Ensembl" id="ENSACCP00020024888.1"/>
    </source>
</evidence>
<dbReference type="CDD" id="cd06672">
    <property type="entry name" value="PDZ8_MUPP1-PDZ7_PATJ-PDZ2_INAD-like"/>
    <property type="match status" value="1"/>
</dbReference>
<dbReference type="SMART" id="SM00228">
    <property type="entry name" value="PDZ"/>
    <property type="match status" value="10"/>
</dbReference>
<evidence type="ECO:0000256" key="2">
    <source>
        <dbReference type="ARBA" id="ARBA00004435"/>
    </source>
</evidence>
<dbReference type="InterPro" id="IPR004172">
    <property type="entry name" value="L27_dom"/>
</dbReference>
<dbReference type="SUPFAM" id="SSF101288">
    <property type="entry name" value="L27 domain"/>
    <property type="match status" value="1"/>
</dbReference>
<dbReference type="InterPro" id="IPR015132">
    <property type="entry name" value="L27_2"/>
</dbReference>
<feature type="domain" description="PDZ" evidence="10">
    <location>
        <begin position="1466"/>
        <end position="1556"/>
    </location>
</feature>
<dbReference type="PANTHER" id="PTHR19964:SF11">
    <property type="entry name" value="INAD-LIKE PROTEIN"/>
    <property type="match status" value="1"/>
</dbReference>
<feature type="domain" description="PDZ" evidence="10">
    <location>
        <begin position="658"/>
        <end position="731"/>
    </location>
</feature>
<keyword evidence="3" id="KW-0796">Tight junction</keyword>
<feature type="domain" description="PDZ" evidence="10">
    <location>
        <begin position="358"/>
        <end position="445"/>
    </location>
</feature>
<dbReference type="CDD" id="cd06673">
    <property type="entry name" value="PDZ10_MUPP1-PDZ8_PATJ-like"/>
    <property type="match status" value="1"/>
</dbReference>
<dbReference type="GO" id="GO:0005923">
    <property type="term" value="C:bicellular tight junction"/>
    <property type="evidence" value="ECO:0007669"/>
    <property type="project" value="UniProtKB-SubCell"/>
</dbReference>
<feature type="region of interest" description="Disordered" evidence="9">
    <location>
        <begin position="441"/>
        <end position="505"/>
    </location>
</feature>
<evidence type="ECO:0000259" key="10">
    <source>
        <dbReference type="PROSITE" id="PS50106"/>
    </source>
</evidence>
<evidence type="ECO:0000256" key="6">
    <source>
        <dbReference type="ARBA" id="ARBA00022737"/>
    </source>
</evidence>
<keyword evidence="5" id="KW-0597">Phosphoprotein</keyword>
<evidence type="ECO:0000313" key="13">
    <source>
        <dbReference type="Proteomes" id="UP000472275"/>
    </source>
</evidence>
<dbReference type="GO" id="GO:0005737">
    <property type="term" value="C:cytoplasm"/>
    <property type="evidence" value="ECO:0007669"/>
    <property type="project" value="TreeGrafter"/>
</dbReference>
<dbReference type="FunFam" id="2.30.42.10:FF:000038">
    <property type="entry name" value="Multiple PDZ domain protein isoform X1"/>
    <property type="match status" value="1"/>
</dbReference>
<dbReference type="FunFam" id="2.30.42.10:FF:000051">
    <property type="entry name" value="Multiple PDZ domain protein isoform X1"/>
    <property type="match status" value="1"/>
</dbReference>
<evidence type="ECO:0000259" key="11">
    <source>
        <dbReference type="PROSITE" id="PS51022"/>
    </source>
</evidence>
<feature type="domain" description="PDZ" evidence="10">
    <location>
        <begin position="1242"/>
        <end position="1325"/>
    </location>
</feature>
<evidence type="ECO:0000256" key="7">
    <source>
        <dbReference type="ARBA" id="ARBA00022949"/>
    </source>
</evidence>
<dbReference type="PROSITE" id="PS51022">
    <property type="entry name" value="L27"/>
    <property type="match status" value="1"/>
</dbReference>
<gene>
    <name evidence="12" type="primary">PATJ</name>
</gene>
<sequence length="1556" mass="170588">MPENPAADKQQVLQILDRLQAKLCEKRDSQHNENLTVLRNTLRSPLFNQILTLQQSIKQLKEQLNYMPSDRSVDFDFTKRGLLVFADKSVAAGSVNTPCSSPEPKAPTFAPNLGVNEFNTIIQQMAKGRQIESIKIEKPSVGGLGFSVVALKNHSLGEVGIFVKEVQPGSIADRDQRLKENDHILAINCTPLDQNISHQHAIALLQQSTGSLHLVVAREPVQGNSRTSAVLLSDINPPETIHWGHVEDVELINDGSGLGFGIVGGKSSGVVVRTIVPGGLADRDGRLRTGDHILQIGGTNVQGMTSEQVAQVLRNCGNSVRMIVARDPKYEIMETPPAPVSWPVTLPSIIFPFFPTYDVELIKKNGQSLGITIVGYAGTSDVEPSGIFVKNIIPGSAADHNGQIHVHDKIVAVDGVNIQDYTNQEVVEALRNTGQTVRLTLLRRKPSSTISSERPSDRGNPLPPPVGSETSVDTKNEENQEQKDNLKNDKKQSLHKTGRVPLPPAHELKSKWENLLGPEYEVMVVNVDMPITNDLELQKYSKLLPIHTLRLGVELDTFDGHHYISSIASDGPAATLGLLQLEDELLEVNGVQLYGKSRREAITFLKEVPPPFTLVCCRRLFDDGSESLVDEPTVKPEEDINPEEEEGELALWSSDVKVIELEKDKNGLGFSILDYQDPVDPTRTAIVISSLVAGGVAERGGELLPGDRLVFVNEKYLDSATLAEAVEVLKSVPPGTVSLGICKPLVEEKMHTVNSSNIKTSPGSPEPVDNIHFSIILEAPQGFRDETPFKEELVDEPSLDLGRSFQLSQNDNEYEKESWEMHEFLKPRTEEMDEEREMLVDDEYEEDSDFLKCNASCGQKASSERNLDTERWAKQLETTEKQDLRSSANLSPKQSLEYPFNKDQMVRNAVLVSVLELPEREEGEGEETPNFSHWGPPRTVEIFRDPHVSLGISIVGGQTVIKRLKNGEELKGIFIKQVLEDSPAGRTRALKTGDKILEVSGIDLQNATHEEAVEAIKNAGNPVVFVVQGLSNIPKVSLFLFLFQNLINRKYGAPPPMKLPPPYRALERLHAEEANVDEEEDEDACAEKKIRQRYADLPGELHIIELEKDKNGLGLSLAGNKDRSRMSIFVVGINPDGPAGRDGRMHIGDELLEINNQILYGRSHQNASAIIKTAPSKVKLVFIRSEDAVNQMAVTPFPLPSSSHSSIECDLFLYLFMFLGVLPPPLPVDPATCPIVPGQEMTIEISKGRSGLGLSIVGGKDTPLDAIVIHEVYEEGAAARDGRLWAGDQILEVNGIDLRNASHEEAITALRQTPQKVQLVVYRDEAHYKDEENLEIFYVDIQKKTGRGLGLSIAGKRNGSGVFISDIVKGGAADLDGRLIQGDQILSVNGEDMRNASQETVATILKCAQGLVHLELGRLRAGSWLSSRKTSQNSQASQQSVHSHFHPALAPVLSTLQNFVSTKRSSADVSQRNSGINWGPNDALGISIAGGKGSPLGDIPIFIAMIQASGVAARTQRLRVGDRIVSINGQPLDGLSHADAVNLLKNAYGSIILQVW</sequence>
<dbReference type="InterPro" id="IPR036034">
    <property type="entry name" value="PDZ_sf"/>
</dbReference>
<feature type="domain" description="PDZ" evidence="10">
    <location>
        <begin position="248"/>
        <end position="328"/>
    </location>
</feature>
<feature type="domain" description="PDZ" evidence="10">
    <location>
        <begin position="1338"/>
        <end position="1420"/>
    </location>
</feature>
<dbReference type="CDD" id="cd06689">
    <property type="entry name" value="PDZ1_MUPP1-like"/>
    <property type="match status" value="1"/>
</dbReference>
<dbReference type="FunFam" id="2.30.42.10:FF:000070">
    <property type="entry name" value="Multiple PDZ domain protein"/>
    <property type="match status" value="1"/>
</dbReference>
<evidence type="ECO:0000256" key="5">
    <source>
        <dbReference type="ARBA" id="ARBA00022553"/>
    </source>
</evidence>
<dbReference type="InterPro" id="IPR051342">
    <property type="entry name" value="PDZ_scaffold"/>
</dbReference>
<dbReference type="FunFam" id="2.30.42.10:FF:000125">
    <property type="entry name" value="PATJ, crumbs cell polarity complex component"/>
    <property type="match status" value="1"/>
</dbReference>
<accession>A0A663FJX2</accession>
<dbReference type="CDD" id="cd06674">
    <property type="entry name" value="PDZ11_MUPP1-PDZ9_PATJ-like"/>
    <property type="match status" value="1"/>
</dbReference>
<feature type="domain" description="L27" evidence="11">
    <location>
        <begin position="5"/>
        <end position="65"/>
    </location>
</feature>
<evidence type="ECO:0000256" key="8">
    <source>
        <dbReference type="ARBA" id="ARBA00023136"/>
    </source>
</evidence>
<dbReference type="PANTHER" id="PTHR19964">
    <property type="entry name" value="MULTIPLE PDZ DOMAIN PROTEIN"/>
    <property type="match status" value="1"/>
</dbReference>
<dbReference type="Pfam" id="PF00595">
    <property type="entry name" value="PDZ"/>
    <property type="match status" value="9"/>
</dbReference>
<evidence type="ECO:0000256" key="3">
    <source>
        <dbReference type="ARBA" id="ARBA00022427"/>
    </source>
</evidence>
<dbReference type="GO" id="GO:0016324">
    <property type="term" value="C:apical plasma membrane"/>
    <property type="evidence" value="ECO:0007669"/>
    <property type="project" value="UniProtKB-SubCell"/>
</dbReference>
<evidence type="ECO:0000256" key="9">
    <source>
        <dbReference type="SAM" id="MobiDB-lite"/>
    </source>
</evidence>
<keyword evidence="6" id="KW-0677">Repeat</keyword>
<reference evidence="12" key="1">
    <citation type="submission" date="2025-08" db="UniProtKB">
        <authorList>
            <consortium name="Ensembl"/>
        </authorList>
    </citation>
    <scope>IDENTIFICATION</scope>
</reference>
<dbReference type="PROSITE" id="PS50106">
    <property type="entry name" value="PDZ"/>
    <property type="match status" value="10"/>
</dbReference>
<dbReference type="Pfam" id="PF09045">
    <property type="entry name" value="L27_2"/>
    <property type="match status" value="1"/>
</dbReference>
<name>A0A663FJX2_AQUCH</name>
<keyword evidence="13" id="KW-1185">Reference proteome</keyword>
<feature type="domain" description="PDZ" evidence="10">
    <location>
        <begin position="534"/>
        <end position="620"/>
    </location>
</feature>